<dbReference type="GO" id="GO:0005975">
    <property type="term" value="P:carbohydrate metabolic process"/>
    <property type="evidence" value="ECO:0007669"/>
    <property type="project" value="InterPro"/>
</dbReference>
<dbReference type="InterPro" id="IPR004879">
    <property type="entry name" value="Ssp411-like_TRX"/>
</dbReference>
<dbReference type="EMBL" id="JARGDH010000002">
    <property type="protein sequence ID" value="KAL0276823.1"/>
    <property type="molecule type" value="Genomic_DNA"/>
</dbReference>
<evidence type="ECO:0000259" key="1">
    <source>
        <dbReference type="Pfam" id="PF03190"/>
    </source>
</evidence>
<protein>
    <recommendedName>
        <fullName evidence="1">Spermatogenesis-associated protein 20-like TRX domain-containing protein</fullName>
    </recommendedName>
</protein>
<name>A0AAW2I4R0_9NEOP</name>
<gene>
    <name evidence="2" type="ORF">PYX00_004307</name>
</gene>
<dbReference type="SUPFAM" id="SSF48208">
    <property type="entry name" value="Six-hairpin glycosidases"/>
    <property type="match status" value="1"/>
</dbReference>
<evidence type="ECO:0000313" key="2">
    <source>
        <dbReference type="EMBL" id="KAL0276823.1"/>
    </source>
</evidence>
<dbReference type="Pfam" id="PF03190">
    <property type="entry name" value="Thioredox_DsbH"/>
    <property type="match status" value="1"/>
</dbReference>
<sequence length="789" mass="90472">MNFRKVSVALNVAYKLHKSQDVQICKLSLFHPNDVNSEPRKLNLLKTAIRYAETMATCCKPNRLALEKSPYLLQHATNPVDWYPWGEEAFTRALRENKLIFLSVGYSTCHWCHVMERESFENKDIAKILNENFICVKVDREERPDVDRLYMTFVQVNTGSGGWPMSVWLTPELNPVFGGTYFPPEDMYGRPGFRSVLEIIAKQWRENRQKFSDAGRKVLEVLEKATALDNVIVDPNSMNLPSKDCWELCMSQMIDSYEPMYGGFSRAPKFPEPGNIHFLLHVYGKSPESEMGKKALEMCTHTLRKMANGGIHDFVGKGFHRYSVDDEWHVPHFEKMLYDQGQLAAAFASAYLATRDKFFADIAEGILCYVDRDLSHPCGGFYSAEDADSLPATTCRERREGAYYVWKHDDIKKVLTQTVCEKPHLRYSDIFCRYFNVEPDGNVSLRKDPHRELRYQNVLIVKESIDAVADRFCLHPKSVEVIIEESLETLYDCRCSRPKPHLDDKMLTSWNGLMISGFAKVGQALCRPEYVQRAVGAAKFVRRYLYNCECKTLIRSCYNGADNCVIQSAIPINGFLDDYAFLIRGLLDVYEGSYDSFWIEWAEELQETQDRLFWDEGSAGYYTSCGGDSNILLRMKEDRDGAEPSGNSVSVHNLMRLATYLCRKDYKERAAKILSAFNSRLNKRPLILPEMVTGAMFFFDGPTQIYVTGRAENPDTAALLQTVHSHLIPGRILTLICDDEDDFLYRKNCVIQRMKSCDDKATAYVCRNRTCSLPVTTMEELCKLLEPPE</sequence>
<feature type="domain" description="Spermatogenesis-associated protein 20-like TRX" evidence="1">
    <location>
        <begin position="62"/>
        <end position="222"/>
    </location>
</feature>
<dbReference type="Gene3D" id="3.40.30.10">
    <property type="entry name" value="Glutaredoxin"/>
    <property type="match status" value="1"/>
</dbReference>
<dbReference type="CDD" id="cd02955">
    <property type="entry name" value="SSP411"/>
    <property type="match status" value="1"/>
</dbReference>
<reference evidence="2" key="1">
    <citation type="journal article" date="2024" name="Gigascience">
        <title>Chromosome-level genome of the poultry shaft louse Menopon gallinae provides insight into the host-switching and adaptive evolution of parasitic lice.</title>
        <authorList>
            <person name="Xu Y."/>
            <person name="Ma L."/>
            <person name="Liu S."/>
            <person name="Liang Y."/>
            <person name="Liu Q."/>
            <person name="He Z."/>
            <person name="Tian L."/>
            <person name="Duan Y."/>
            <person name="Cai W."/>
            <person name="Li H."/>
            <person name="Song F."/>
        </authorList>
    </citation>
    <scope>NUCLEOTIDE SEQUENCE</scope>
    <source>
        <strain evidence="2">Cailab_2023a</strain>
    </source>
</reference>
<dbReference type="AlphaFoldDB" id="A0AAW2I4R0"/>
<dbReference type="InterPro" id="IPR036249">
    <property type="entry name" value="Thioredoxin-like_sf"/>
</dbReference>
<dbReference type="PIRSF" id="PIRSF006402">
    <property type="entry name" value="UCP006402_thioredoxin"/>
    <property type="match status" value="1"/>
</dbReference>
<dbReference type="PANTHER" id="PTHR42899:SF1">
    <property type="entry name" value="SPERMATOGENESIS-ASSOCIATED PROTEIN 20"/>
    <property type="match status" value="1"/>
</dbReference>
<dbReference type="InterPro" id="IPR008928">
    <property type="entry name" value="6-hairpin_glycosidase_sf"/>
</dbReference>
<dbReference type="InterPro" id="IPR024705">
    <property type="entry name" value="Ssp411"/>
</dbReference>
<dbReference type="SUPFAM" id="SSF52833">
    <property type="entry name" value="Thioredoxin-like"/>
    <property type="match status" value="1"/>
</dbReference>
<dbReference type="PANTHER" id="PTHR42899">
    <property type="entry name" value="SPERMATOGENESIS-ASSOCIATED PROTEIN 20"/>
    <property type="match status" value="1"/>
</dbReference>
<comment type="caution">
    <text evidence="2">The sequence shown here is derived from an EMBL/GenBank/DDBJ whole genome shotgun (WGS) entry which is preliminary data.</text>
</comment>
<organism evidence="2">
    <name type="scientific">Menopon gallinae</name>
    <name type="common">poultry shaft louse</name>
    <dbReference type="NCBI Taxonomy" id="328185"/>
    <lineage>
        <taxon>Eukaryota</taxon>
        <taxon>Metazoa</taxon>
        <taxon>Ecdysozoa</taxon>
        <taxon>Arthropoda</taxon>
        <taxon>Hexapoda</taxon>
        <taxon>Insecta</taxon>
        <taxon>Pterygota</taxon>
        <taxon>Neoptera</taxon>
        <taxon>Paraneoptera</taxon>
        <taxon>Psocodea</taxon>
        <taxon>Troctomorpha</taxon>
        <taxon>Phthiraptera</taxon>
        <taxon>Amblycera</taxon>
        <taxon>Menoponidae</taxon>
        <taxon>Menopon</taxon>
    </lineage>
</organism>
<proteinExistence type="predicted"/>
<accession>A0AAW2I4R0</accession>